<comment type="caution">
    <text evidence="3">The sequence shown here is derived from an EMBL/GenBank/DDBJ whole genome shotgun (WGS) entry which is preliminary data.</text>
</comment>
<gene>
    <name evidence="3" type="ORF">RDB_LOCUS21986</name>
</gene>
<protein>
    <recommendedName>
        <fullName evidence="5">Transmembrane protein</fullName>
    </recommendedName>
</protein>
<feature type="transmembrane region" description="Helical" evidence="2">
    <location>
        <begin position="16"/>
        <end position="37"/>
    </location>
</feature>
<feature type="compositionally biased region" description="Low complexity" evidence="1">
    <location>
        <begin position="38"/>
        <end position="58"/>
    </location>
</feature>
<name>A0A8H2XC66_9AGAM</name>
<proteinExistence type="predicted"/>
<sequence>MPHRSNRQPMVLRPDVIAWVIVWVFWVAPGFVVSAPVTTSTPDSSVTSTSTPRSNPTTNPFPYSGNNDPANSSPSTTIIIVCVVGSLALLGGAWGVYSCVSAKRKPPTPTIVGSGGTNAEPTTMIYIPGEEPAVTAVPALRYNAPQAHSVDNEALEVGPGVILPPPPAYDVATAGGPLFQTGESALSPPALKRERTESMWKDLLVSQGRN</sequence>
<evidence type="ECO:0000256" key="1">
    <source>
        <dbReference type="SAM" id="MobiDB-lite"/>
    </source>
</evidence>
<keyword evidence="2" id="KW-0812">Transmembrane</keyword>
<evidence type="ECO:0008006" key="5">
    <source>
        <dbReference type="Google" id="ProtNLM"/>
    </source>
</evidence>
<evidence type="ECO:0000313" key="3">
    <source>
        <dbReference type="EMBL" id="CAE6419995.1"/>
    </source>
</evidence>
<dbReference type="Proteomes" id="UP000663888">
    <property type="component" value="Unassembled WGS sequence"/>
</dbReference>
<dbReference type="EMBL" id="CAJMWX010000557">
    <property type="protein sequence ID" value="CAE6419995.1"/>
    <property type="molecule type" value="Genomic_DNA"/>
</dbReference>
<feature type="region of interest" description="Disordered" evidence="1">
    <location>
        <begin position="38"/>
        <end position="69"/>
    </location>
</feature>
<accession>A0A8H2XC66</accession>
<keyword evidence="2" id="KW-0472">Membrane</keyword>
<reference evidence="3" key="1">
    <citation type="submission" date="2021-01" db="EMBL/GenBank/DDBJ databases">
        <authorList>
            <person name="Kaushik A."/>
        </authorList>
    </citation>
    <scope>NUCLEOTIDE SEQUENCE</scope>
    <source>
        <strain evidence="3">AG4-R118</strain>
    </source>
</reference>
<evidence type="ECO:0000256" key="2">
    <source>
        <dbReference type="SAM" id="Phobius"/>
    </source>
</evidence>
<feature type="compositionally biased region" description="Polar residues" evidence="1">
    <location>
        <begin position="60"/>
        <end position="69"/>
    </location>
</feature>
<evidence type="ECO:0000313" key="4">
    <source>
        <dbReference type="Proteomes" id="UP000663888"/>
    </source>
</evidence>
<dbReference type="AlphaFoldDB" id="A0A8H2XC66"/>
<organism evidence="3 4">
    <name type="scientific">Rhizoctonia solani</name>
    <dbReference type="NCBI Taxonomy" id="456999"/>
    <lineage>
        <taxon>Eukaryota</taxon>
        <taxon>Fungi</taxon>
        <taxon>Dikarya</taxon>
        <taxon>Basidiomycota</taxon>
        <taxon>Agaricomycotina</taxon>
        <taxon>Agaricomycetes</taxon>
        <taxon>Cantharellales</taxon>
        <taxon>Ceratobasidiaceae</taxon>
        <taxon>Rhizoctonia</taxon>
    </lineage>
</organism>
<feature type="transmembrane region" description="Helical" evidence="2">
    <location>
        <begin position="77"/>
        <end position="97"/>
    </location>
</feature>
<keyword evidence="2" id="KW-1133">Transmembrane helix</keyword>